<dbReference type="GO" id="GO:0005351">
    <property type="term" value="F:carbohydrate:proton symporter activity"/>
    <property type="evidence" value="ECO:0007669"/>
    <property type="project" value="TreeGrafter"/>
</dbReference>
<dbReference type="OrthoDB" id="8120565at2759"/>
<keyword evidence="9" id="KW-0732">Signal</keyword>
<evidence type="ECO:0000256" key="3">
    <source>
        <dbReference type="ARBA" id="ARBA00022448"/>
    </source>
</evidence>
<dbReference type="InParanoid" id="D8PUG1"/>
<keyword evidence="12" id="KW-1185">Reference proteome</keyword>
<dbReference type="OMA" id="AFIWIYI"/>
<dbReference type="PANTHER" id="PTHR48022">
    <property type="entry name" value="PLASTIDIC GLUCOSE TRANSPORTER 4"/>
    <property type="match status" value="1"/>
</dbReference>
<dbReference type="Gene3D" id="1.20.1250.20">
    <property type="entry name" value="MFS general substrate transporter like domains"/>
    <property type="match status" value="1"/>
</dbReference>
<dbReference type="GeneID" id="9587189"/>
<dbReference type="InterPro" id="IPR036259">
    <property type="entry name" value="MFS_trans_sf"/>
</dbReference>
<dbReference type="InterPro" id="IPR005828">
    <property type="entry name" value="MFS_sugar_transport-like"/>
</dbReference>
<dbReference type="eggNOG" id="KOG0254">
    <property type="taxonomic scope" value="Eukaryota"/>
</dbReference>
<name>D8PUG1_SCHCM</name>
<keyword evidence="4 8" id="KW-0812">Transmembrane</keyword>
<keyword evidence="3" id="KW-0813">Transport</keyword>
<feature type="chain" id="PRO_5003120332" description="Major facilitator superfamily (MFS) profile domain-containing protein" evidence="9">
    <location>
        <begin position="18"/>
        <end position="167"/>
    </location>
</feature>
<evidence type="ECO:0000256" key="1">
    <source>
        <dbReference type="ARBA" id="ARBA00004141"/>
    </source>
</evidence>
<dbReference type="EMBL" id="GL377303">
    <property type="protein sequence ID" value="EFJ00713.1"/>
    <property type="molecule type" value="Genomic_DNA"/>
</dbReference>
<dbReference type="PANTHER" id="PTHR48022:SF14">
    <property type="entry name" value="MAJOR FACILITATOR SUPERFAMILY (MFS) PROFILE DOMAIN-CONTAINING PROTEIN-RELATED"/>
    <property type="match status" value="1"/>
</dbReference>
<dbReference type="HOGENOM" id="CLU_001265_29_0_1"/>
<evidence type="ECO:0000256" key="8">
    <source>
        <dbReference type="SAM" id="Phobius"/>
    </source>
</evidence>
<accession>D8PUG1</accession>
<dbReference type="GO" id="GO:0016020">
    <property type="term" value="C:membrane"/>
    <property type="evidence" value="ECO:0007669"/>
    <property type="project" value="UniProtKB-SubCell"/>
</dbReference>
<dbReference type="InterPro" id="IPR003663">
    <property type="entry name" value="Sugar/inositol_transpt"/>
</dbReference>
<comment type="similarity">
    <text evidence="2">Belongs to the major facilitator superfamily. Sugar transporter (TC 2.A.1.1) family.</text>
</comment>
<keyword evidence="6 8" id="KW-0472">Membrane</keyword>
<dbReference type="SUPFAM" id="SSF103473">
    <property type="entry name" value="MFS general substrate transporter"/>
    <property type="match status" value="1"/>
</dbReference>
<comment type="catalytic activity">
    <reaction evidence="7">
        <text>myo-inositol(out) + H(+)(out) = myo-inositol(in) + H(+)(in)</text>
        <dbReference type="Rhea" id="RHEA:60364"/>
        <dbReference type="ChEBI" id="CHEBI:15378"/>
        <dbReference type="ChEBI" id="CHEBI:17268"/>
    </reaction>
</comment>
<proteinExistence type="inferred from homology"/>
<feature type="transmembrane region" description="Helical" evidence="8">
    <location>
        <begin position="73"/>
        <end position="91"/>
    </location>
</feature>
<feature type="transmembrane region" description="Helical" evidence="8">
    <location>
        <begin position="103"/>
        <end position="121"/>
    </location>
</feature>
<evidence type="ECO:0000313" key="12">
    <source>
        <dbReference type="Proteomes" id="UP000007431"/>
    </source>
</evidence>
<evidence type="ECO:0000313" key="11">
    <source>
        <dbReference type="EMBL" id="EFJ00713.1"/>
    </source>
</evidence>
<reference evidence="11 12" key="1">
    <citation type="journal article" date="2010" name="Nat. Biotechnol.">
        <title>Genome sequence of the model mushroom Schizophyllum commune.</title>
        <authorList>
            <person name="Ohm R.A."/>
            <person name="de Jong J.F."/>
            <person name="Lugones L.G."/>
            <person name="Aerts A."/>
            <person name="Kothe E."/>
            <person name="Stajich J.E."/>
            <person name="de Vries R.P."/>
            <person name="Record E."/>
            <person name="Levasseur A."/>
            <person name="Baker S.E."/>
            <person name="Bartholomew K.A."/>
            <person name="Coutinho P.M."/>
            <person name="Erdmann S."/>
            <person name="Fowler T.J."/>
            <person name="Gathman A.C."/>
            <person name="Lombard V."/>
            <person name="Henrissat B."/>
            <person name="Knabe N."/>
            <person name="Kuees U."/>
            <person name="Lilly W.W."/>
            <person name="Lindquist E."/>
            <person name="Lucas S."/>
            <person name="Magnuson J.K."/>
            <person name="Piumi F."/>
            <person name="Raudaskoski M."/>
            <person name="Salamov A."/>
            <person name="Schmutz J."/>
            <person name="Schwarze F.W.M.R."/>
            <person name="vanKuyk P.A."/>
            <person name="Horton J.S."/>
            <person name="Grigoriev I.V."/>
            <person name="Woesten H.A.B."/>
        </authorList>
    </citation>
    <scope>NUCLEOTIDE SEQUENCE [LARGE SCALE GENOMIC DNA]</scope>
    <source>
        <strain evidence="12">H4-8 / FGSC 9210</strain>
    </source>
</reference>
<dbReference type="PRINTS" id="PR00171">
    <property type="entry name" value="SUGRTRNSPORT"/>
</dbReference>
<evidence type="ECO:0000256" key="7">
    <source>
        <dbReference type="ARBA" id="ARBA00049119"/>
    </source>
</evidence>
<dbReference type="PROSITE" id="PS50850">
    <property type="entry name" value="MFS"/>
    <property type="match status" value="1"/>
</dbReference>
<gene>
    <name evidence="11" type="ORF">SCHCODRAFT_81094</name>
</gene>
<sequence length="167" mass="17977">MLLWGSLICLLSHVIIASLVGAFHTNWPAHPAGGWAGVAFISVYMVAFGTSWGPIAWAMPSEVFPGSIRAKGVAVSATVNWLSNFLVGLITPPLNDATPYGSFVFYAVMTLLGLLWTYLFVPETKGRSLEDMDAVFGDSIAGEENESRERIVRALLNEDTGKVAEVA</sequence>
<comment type="subcellular location">
    <subcellularLocation>
        <location evidence="1">Membrane</location>
        <topology evidence="1">Multi-pass membrane protein</topology>
    </subcellularLocation>
</comment>
<protein>
    <recommendedName>
        <fullName evidence="10">Major facilitator superfamily (MFS) profile domain-containing protein</fullName>
    </recommendedName>
</protein>
<feature type="signal peptide" evidence="9">
    <location>
        <begin position="1"/>
        <end position="17"/>
    </location>
</feature>
<dbReference type="KEGG" id="scm:SCHCO_02662176"/>
<evidence type="ECO:0000256" key="2">
    <source>
        <dbReference type="ARBA" id="ARBA00010992"/>
    </source>
</evidence>
<evidence type="ECO:0000259" key="10">
    <source>
        <dbReference type="PROSITE" id="PS50850"/>
    </source>
</evidence>
<evidence type="ECO:0000256" key="9">
    <source>
        <dbReference type="SAM" id="SignalP"/>
    </source>
</evidence>
<evidence type="ECO:0000256" key="5">
    <source>
        <dbReference type="ARBA" id="ARBA00022989"/>
    </source>
</evidence>
<dbReference type="InterPro" id="IPR020846">
    <property type="entry name" value="MFS_dom"/>
</dbReference>
<feature type="transmembrane region" description="Helical" evidence="8">
    <location>
        <begin position="32"/>
        <end position="52"/>
    </location>
</feature>
<keyword evidence="5 8" id="KW-1133">Transmembrane helix</keyword>
<dbReference type="Proteomes" id="UP000007431">
    <property type="component" value="Unassembled WGS sequence"/>
</dbReference>
<feature type="domain" description="Major facilitator superfamily (MFS) profile" evidence="10">
    <location>
        <begin position="1"/>
        <end position="125"/>
    </location>
</feature>
<dbReference type="Pfam" id="PF00083">
    <property type="entry name" value="Sugar_tr"/>
    <property type="match status" value="1"/>
</dbReference>
<dbReference type="STRING" id="578458.D8PUG1"/>
<evidence type="ECO:0000256" key="6">
    <source>
        <dbReference type="ARBA" id="ARBA00023136"/>
    </source>
</evidence>
<evidence type="ECO:0000256" key="4">
    <source>
        <dbReference type="ARBA" id="ARBA00022692"/>
    </source>
</evidence>
<dbReference type="InterPro" id="IPR050360">
    <property type="entry name" value="MFS_Sugar_Transporters"/>
</dbReference>
<dbReference type="AlphaFoldDB" id="D8PUG1"/>
<organism evidence="12">
    <name type="scientific">Schizophyllum commune (strain H4-8 / FGSC 9210)</name>
    <name type="common">Split gill fungus</name>
    <dbReference type="NCBI Taxonomy" id="578458"/>
    <lineage>
        <taxon>Eukaryota</taxon>
        <taxon>Fungi</taxon>
        <taxon>Dikarya</taxon>
        <taxon>Basidiomycota</taxon>
        <taxon>Agaricomycotina</taxon>
        <taxon>Agaricomycetes</taxon>
        <taxon>Agaricomycetidae</taxon>
        <taxon>Agaricales</taxon>
        <taxon>Schizophyllaceae</taxon>
        <taxon>Schizophyllum</taxon>
    </lineage>
</organism>
<dbReference type="VEuPathDB" id="FungiDB:SCHCODRAFT_02662176"/>